<dbReference type="GO" id="GO:0006396">
    <property type="term" value="P:RNA processing"/>
    <property type="evidence" value="ECO:0007669"/>
    <property type="project" value="InterPro"/>
</dbReference>
<dbReference type="Proteomes" id="UP001515480">
    <property type="component" value="Unassembled WGS sequence"/>
</dbReference>
<evidence type="ECO:0000256" key="4">
    <source>
        <dbReference type="SAM" id="MobiDB-lite"/>
    </source>
</evidence>
<evidence type="ECO:0000256" key="1">
    <source>
        <dbReference type="ARBA" id="ARBA00004123"/>
    </source>
</evidence>
<comment type="similarity">
    <text evidence="2">Belongs to the NRDE2 family.</text>
</comment>
<evidence type="ECO:0000313" key="5">
    <source>
        <dbReference type="EMBL" id="KAL1528161.1"/>
    </source>
</evidence>
<sequence>MASWLSCASFDPSLLETEADAPSQNANRAQGLSDPPPLPPEEPPLPPDFPAPEPPPPPVDDFHPVFAASAVRSRDEHGRARPPHKRDHKERKRKEPHKKHGKRAKEAKEAKKAKRKKRRRAEEERREPSEEAGRAATAVEKRRMLDVDQRYVKSDPRAAQPAGWQSAAEAFAFDVRGDRDNLAFGRQFHAHVPRYRPLNRVDDEGAREGVRYWKASGGVGEARRLVSAATLRRRYQRRRGAEEAAEDGGDFVAVGDGWLDPAPAAATSGWGSDEVSEASSGDEQQGGGGAKLLGGGAFERLRALNEAVRRAPADVAAWKALAEFSGAAADGGRGGRKQGAVTERKLTVLRRAVEANPDSVALRSMLLQACDGFLPPEQREHEWEVALAAFPGSIALWSLRLSRFSRTFASFCVSELRALGQKAIFALQRQQQLAVASGAADDEVEALERSSLLLALRVAYSERAAGFTERGVALLQALIEFNCFCPPPLQAASLERRCAAFEPFWESEVPRVGQPGARGWEAWRPEQTAEDFAPEAFGAAPLHPEELDAMASLEGAAPPDEPSPTRRACDAWARREARAARAGFLPVPAAIYPDVADTDPERVPFFDDLRPFLVVLRRPAALRELALEAACFLSIPGAGAHVPSSHPLAAMRAGYAEWPEQLLPSPAPHLRGGGSGEAAAAAGAAEGEEMAQFGAQLMLQLSRVYARDEEIVYLSMRAAGADGVRKTAKALLKLQPAHLPLWRSYARAEEHLGRPAEAAKVYDSALRLCAPPAGKAAVSELLPLAYAAAKLQLRLEQEDAAAGVAARHGAEAAALRLLARVWSPELADGAASAPPRTLVLRARVACLETLTAALAAGGARELDDSLLYTTLAAALISFLSVGVDAAVEAFELTLAAVGDVEGVQRGGLHANGVPQRGPPQLRGAGSRAHEILSEEYIWLLRRHSSTHPMPPGRLRSVIERGLFYFPANSCILTAFAESRSSTQSRLYRRRLMQDCCRRVPECPQLWLCAVRLELHSARTATFEGCSVAPEAGAERRARGVLEKALLPSACGGCAALWQEYLHLELRARRFEAASRLVLRSEQQCPGFKSIWCAALQPPLLQSIPVQQLHDTLQLMAEKELRMRHEPPVLPDPKLELSAGNPTLPADQQPSAARDRLRPYSSFRGRETAAAPPSRMPAGEGVAFSLAGRRPELAPNYGDATEKKDTNDTRSEESSNSDDDSGSDSHSSSSGSSVDDAKEE</sequence>
<dbReference type="Pfam" id="PF08424">
    <property type="entry name" value="NRDE-2"/>
    <property type="match status" value="1"/>
</dbReference>
<dbReference type="EMBL" id="JBGBPQ010000002">
    <property type="protein sequence ID" value="KAL1528161.1"/>
    <property type="molecule type" value="Genomic_DNA"/>
</dbReference>
<dbReference type="GO" id="GO:1902369">
    <property type="term" value="P:negative regulation of RNA catabolic process"/>
    <property type="evidence" value="ECO:0007669"/>
    <property type="project" value="TreeGrafter"/>
</dbReference>
<accession>A0AB34K506</accession>
<feature type="region of interest" description="Disordered" evidence="4">
    <location>
        <begin position="15"/>
        <end position="146"/>
    </location>
</feature>
<feature type="region of interest" description="Disordered" evidence="4">
    <location>
        <begin position="263"/>
        <end position="291"/>
    </location>
</feature>
<comment type="caution">
    <text evidence="5">The sequence shown here is derived from an EMBL/GenBank/DDBJ whole genome shotgun (WGS) entry which is preliminary data.</text>
</comment>
<dbReference type="AlphaFoldDB" id="A0AB34K506"/>
<dbReference type="PANTHER" id="PTHR13471:SF0">
    <property type="entry name" value="NUCLEAR EXOSOME REGULATOR NRDE2"/>
    <property type="match status" value="1"/>
</dbReference>
<dbReference type="SMART" id="SM00386">
    <property type="entry name" value="HAT"/>
    <property type="match status" value="3"/>
</dbReference>
<keyword evidence="3" id="KW-0539">Nucleus</keyword>
<organism evidence="5 6">
    <name type="scientific">Prymnesium parvum</name>
    <name type="common">Toxic golden alga</name>
    <dbReference type="NCBI Taxonomy" id="97485"/>
    <lineage>
        <taxon>Eukaryota</taxon>
        <taxon>Haptista</taxon>
        <taxon>Haptophyta</taxon>
        <taxon>Prymnesiophyceae</taxon>
        <taxon>Prymnesiales</taxon>
        <taxon>Prymnesiaceae</taxon>
        <taxon>Prymnesium</taxon>
    </lineage>
</organism>
<feature type="compositionally biased region" description="Pro residues" evidence="4">
    <location>
        <begin position="34"/>
        <end position="59"/>
    </location>
</feature>
<feature type="compositionally biased region" description="Basic and acidic residues" evidence="4">
    <location>
        <begin position="1199"/>
        <end position="1212"/>
    </location>
</feature>
<dbReference type="PANTHER" id="PTHR13471">
    <property type="entry name" value="TETRATRICOPEPTIDE-LIKE HELICAL"/>
    <property type="match status" value="1"/>
</dbReference>
<evidence type="ECO:0000256" key="2">
    <source>
        <dbReference type="ARBA" id="ARBA00009265"/>
    </source>
</evidence>
<dbReference type="InterPro" id="IPR011990">
    <property type="entry name" value="TPR-like_helical_dom_sf"/>
</dbReference>
<name>A0AB34K506_PRYPA</name>
<dbReference type="GO" id="GO:0071013">
    <property type="term" value="C:catalytic step 2 spliceosome"/>
    <property type="evidence" value="ECO:0007669"/>
    <property type="project" value="TreeGrafter"/>
</dbReference>
<comment type="subcellular location">
    <subcellularLocation>
        <location evidence="1">Nucleus</location>
    </subcellularLocation>
</comment>
<reference evidence="5 6" key="1">
    <citation type="journal article" date="2024" name="Science">
        <title>Giant polyketide synthase enzymes in the biosynthesis of giant marine polyether toxins.</title>
        <authorList>
            <person name="Fallon T.R."/>
            <person name="Shende V.V."/>
            <person name="Wierzbicki I.H."/>
            <person name="Pendleton A.L."/>
            <person name="Watervoot N.F."/>
            <person name="Auber R.P."/>
            <person name="Gonzalez D.J."/>
            <person name="Wisecaver J.H."/>
            <person name="Moore B.S."/>
        </authorList>
    </citation>
    <scope>NUCLEOTIDE SEQUENCE [LARGE SCALE GENOMIC DNA]</scope>
    <source>
        <strain evidence="5 6">12B1</strain>
    </source>
</reference>
<feature type="compositionally biased region" description="Low complexity" evidence="4">
    <location>
        <begin position="1223"/>
        <end position="1233"/>
    </location>
</feature>
<dbReference type="Gene3D" id="1.25.40.10">
    <property type="entry name" value="Tetratricopeptide repeat domain"/>
    <property type="match status" value="1"/>
</dbReference>
<dbReference type="GO" id="GO:0031048">
    <property type="term" value="P:regulatory ncRNA-mediated heterochromatin formation"/>
    <property type="evidence" value="ECO:0007669"/>
    <property type="project" value="TreeGrafter"/>
</dbReference>
<evidence type="ECO:0000256" key="3">
    <source>
        <dbReference type="ARBA" id="ARBA00023242"/>
    </source>
</evidence>
<proteinExistence type="inferred from homology"/>
<dbReference type="InterPro" id="IPR003107">
    <property type="entry name" value="HAT"/>
</dbReference>
<evidence type="ECO:0000313" key="6">
    <source>
        <dbReference type="Proteomes" id="UP001515480"/>
    </source>
</evidence>
<gene>
    <name evidence="5" type="ORF">AB1Y20_009522</name>
</gene>
<feature type="compositionally biased region" description="Basic residues" evidence="4">
    <location>
        <begin position="80"/>
        <end position="103"/>
    </location>
</feature>
<feature type="region of interest" description="Disordered" evidence="4">
    <location>
        <begin position="1126"/>
        <end position="1239"/>
    </location>
</feature>
<protein>
    <submittedName>
        <fullName evidence="5">Uncharacterized protein</fullName>
    </submittedName>
</protein>
<keyword evidence="6" id="KW-1185">Reference proteome</keyword>
<dbReference type="InterPro" id="IPR013633">
    <property type="entry name" value="NRDE-2"/>
</dbReference>
<feature type="compositionally biased region" description="Basic and acidic residues" evidence="4">
    <location>
        <begin position="120"/>
        <end position="146"/>
    </location>
</feature>